<evidence type="ECO:0000256" key="10">
    <source>
        <dbReference type="ARBA" id="ARBA00022840"/>
    </source>
</evidence>
<feature type="compositionally biased region" description="Basic and acidic residues" evidence="17">
    <location>
        <begin position="626"/>
        <end position="644"/>
    </location>
</feature>
<dbReference type="GO" id="GO:0009432">
    <property type="term" value="P:SOS response"/>
    <property type="evidence" value="ECO:0007669"/>
    <property type="project" value="UniProtKB-UniRule"/>
</dbReference>
<evidence type="ECO:0000256" key="11">
    <source>
        <dbReference type="ARBA" id="ARBA00023125"/>
    </source>
</evidence>
<comment type="catalytic activity">
    <reaction evidence="15">
        <text>Couples ATP hydrolysis with the unwinding of duplex DNA by translocating in the 3'-5' direction.</text>
        <dbReference type="EC" id="5.6.2.4"/>
    </reaction>
</comment>
<evidence type="ECO:0000256" key="3">
    <source>
        <dbReference type="ARBA" id="ARBA00005446"/>
    </source>
</evidence>
<sequence length="694" mass="78622">MTAKETLKTYFGYDSFRSGQESIIEAIMAGRDSLAIMPTGAGKSICYQIPALMLPGITLVISPLISLMQDQVKALNDAGIHAAFINSSLTEAQIGKALSRAAAGAYKIIYVAPERLESYGFMEFAGSVDISMVTVDEAHCISQWGQDFRPGYLKIVDFIRNLPGRPVVSAFTATATEEVKEDILCALQLLNPSVTVTGFDRENLYYSVENIRRKEDFVIDYIEKHSRESGIIYCATRKSVDNLFAVLYQKGVPVTRYHAGIDNETRKKNQEDFIYDRMPVMVATNAFGMGIDKSNVRYVIHYNMPQSMENYYQEAGRAGRDGEPAQCILLFSAQDIIINKFLLEKKDFSDLEEEDVELVKQRDIRRLQIMEAYCRTTACLRTTILNYFGEKAAGPCNNCGNCHREYREEDMTAEAKWVINCVAETKGRYGLTIVLGTLMGADRARLRELGTVNYRSYGALKDRNEALLRSLISQMIEEGYLYQTKDQYSVLKIGDISRLRDENAHVIMHIYEEKGQKESDRRENVRKRSTDALTAAGYDLFEELRKLRLEIAREEGLPPYIIFNDRTLIDMCVKLPETPDDLLKVSGVGKRKSEKYGDTFINAIAVFMETHPDAVISMRSQGSQENEEKKPFDRAEYNRSKNRPDGAGASWNEEEDARLDQEYKSGMKISEIARLHSRTPGGIRARLKRHGLIE</sequence>
<dbReference type="PROSITE" id="PS51192">
    <property type="entry name" value="HELICASE_ATP_BIND_1"/>
    <property type="match status" value="1"/>
</dbReference>
<dbReference type="CDD" id="cd17920">
    <property type="entry name" value="DEXHc_RecQ"/>
    <property type="match status" value="1"/>
</dbReference>
<keyword evidence="14" id="KW-0413">Isomerase</keyword>
<keyword evidence="13" id="KW-0234">DNA repair</keyword>
<dbReference type="GO" id="GO:0046872">
    <property type="term" value="F:metal ion binding"/>
    <property type="evidence" value="ECO:0007669"/>
    <property type="project" value="UniProtKB-KW"/>
</dbReference>
<dbReference type="InterPro" id="IPR002121">
    <property type="entry name" value="HRDC_dom"/>
</dbReference>
<dbReference type="GO" id="GO:0006260">
    <property type="term" value="P:DNA replication"/>
    <property type="evidence" value="ECO:0007669"/>
    <property type="project" value="InterPro"/>
</dbReference>
<dbReference type="SMART" id="SM00490">
    <property type="entry name" value="HELICc"/>
    <property type="match status" value="1"/>
</dbReference>
<dbReference type="GO" id="GO:0009378">
    <property type="term" value="F:four-way junction helicase activity"/>
    <property type="evidence" value="ECO:0007669"/>
    <property type="project" value="TreeGrafter"/>
</dbReference>
<dbReference type="CDD" id="cd18794">
    <property type="entry name" value="SF2_C_RecQ"/>
    <property type="match status" value="1"/>
</dbReference>
<dbReference type="AlphaFoldDB" id="A0A2K4ZAY3"/>
<dbReference type="InterPro" id="IPR006293">
    <property type="entry name" value="DNA_helicase_ATP-dep_RecQ_bac"/>
</dbReference>
<dbReference type="NCBIfam" id="TIGR01389">
    <property type="entry name" value="recQ"/>
    <property type="match status" value="1"/>
</dbReference>
<dbReference type="OrthoDB" id="9763310at2"/>
<keyword evidence="5" id="KW-0547">Nucleotide-binding</keyword>
<dbReference type="GO" id="GO:0005737">
    <property type="term" value="C:cytoplasm"/>
    <property type="evidence" value="ECO:0007669"/>
    <property type="project" value="TreeGrafter"/>
</dbReference>
<evidence type="ECO:0000313" key="22">
    <source>
        <dbReference type="Proteomes" id="UP000236311"/>
    </source>
</evidence>
<dbReference type="PANTHER" id="PTHR13710">
    <property type="entry name" value="DNA HELICASE RECQ FAMILY MEMBER"/>
    <property type="match status" value="1"/>
</dbReference>
<dbReference type="Gene3D" id="1.10.10.10">
    <property type="entry name" value="Winged helix-like DNA-binding domain superfamily/Winged helix DNA-binding domain"/>
    <property type="match status" value="1"/>
</dbReference>
<evidence type="ECO:0000256" key="15">
    <source>
        <dbReference type="ARBA" id="ARBA00034617"/>
    </source>
</evidence>
<gene>
    <name evidence="21" type="primary">recQ</name>
    <name evidence="21" type="ORF">AMURIS_00328</name>
</gene>
<evidence type="ECO:0000259" key="20">
    <source>
        <dbReference type="PROSITE" id="PS51194"/>
    </source>
</evidence>
<dbReference type="Pfam" id="PF00271">
    <property type="entry name" value="Helicase_C"/>
    <property type="match status" value="1"/>
</dbReference>
<dbReference type="Pfam" id="PF09382">
    <property type="entry name" value="RQC"/>
    <property type="match status" value="1"/>
</dbReference>
<keyword evidence="6" id="KW-0227">DNA damage</keyword>
<evidence type="ECO:0000256" key="1">
    <source>
        <dbReference type="ARBA" id="ARBA00001946"/>
    </source>
</evidence>
<dbReference type="InterPro" id="IPR018982">
    <property type="entry name" value="RQC_domain"/>
</dbReference>
<evidence type="ECO:0000256" key="16">
    <source>
        <dbReference type="NCBIfam" id="TIGR01389"/>
    </source>
</evidence>
<dbReference type="GO" id="GO:0005524">
    <property type="term" value="F:ATP binding"/>
    <property type="evidence" value="ECO:0007669"/>
    <property type="project" value="UniProtKB-KW"/>
</dbReference>
<proteinExistence type="inferred from homology"/>
<keyword evidence="7 21" id="KW-0378">Hydrolase</keyword>
<evidence type="ECO:0000313" key="21">
    <source>
        <dbReference type="EMBL" id="SOY27624.1"/>
    </source>
</evidence>
<dbReference type="InterPro" id="IPR032284">
    <property type="entry name" value="RecQ_Zn-bd"/>
</dbReference>
<dbReference type="SMART" id="SM00956">
    <property type="entry name" value="RQC"/>
    <property type="match status" value="1"/>
</dbReference>
<evidence type="ECO:0000256" key="6">
    <source>
        <dbReference type="ARBA" id="ARBA00022763"/>
    </source>
</evidence>
<dbReference type="SUPFAM" id="SSF46785">
    <property type="entry name" value="Winged helix' DNA-binding domain"/>
    <property type="match status" value="1"/>
</dbReference>
<feature type="domain" description="HRDC" evidence="18">
    <location>
        <begin position="534"/>
        <end position="614"/>
    </location>
</feature>
<feature type="region of interest" description="Disordered" evidence="17">
    <location>
        <begin position="618"/>
        <end position="657"/>
    </location>
</feature>
<dbReference type="InterPro" id="IPR036388">
    <property type="entry name" value="WH-like_DNA-bd_sf"/>
</dbReference>
<dbReference type="GO" id="GO:0003677">
    <property type="term" value="F:DNA binding"/>
    <property type="evidence" value="ECO:0007669"/>
    <property type="project" value="UniProtKB-KW"/>
</dbReference>
<dbReference type="Pfam" id="PF00570">
    <property type="entry name" value="HRDC"/>
    <property type="match status" value="1"/>
</dbReference>
<feature type="domain" description="Helicase ATP-binding" evidence="19">
    <location>
        <begin position="24"/>
        <end position="193"/>
    </location>
</feature>
<dbReference type="GO" id="GO:0006310">
    <property type="term" value="P:DNA recombination"/>
    <property type="evidence" value="ECO:0007669"/>
    <property type="project" value="UniProtKB-UniRule"/>
</dbReference>
<evidence type="ECO:0000256" key="8">
    <source>
        <dbReference type="ARBA" id="ARBA00022806"/>
    </source>
</evidence>
<dbReference type="GO" id="GO:0030894">
    <property type="term" value="C:replisome"/>
    <property type="evidence" value="ECO:0007669"/>
    <property type="project" value="TreeGrafter"/>
</dbReference>
<dbReference type="FunFam" id="1.10.150.80:FF:000002">
    <property type="entry name" value="ATP-dependent DNA helicase RecQ"/>
    <property type="match status" value="1"/>
</dbReference>
<dbReference type="GO" id="GO:0043590">
    <property type="term" value="C:bacterial nucleoid"/>
    <property type="evidence" value="ECO:0007669"/>
    <property type="project" value="TreeGrafter"/>
</dbReference>
<dbReference type="SUPFAM" id="SSF47819">
    <property type="entry name" value="HRDC-like"/>
    <property type="match status" value="1"/>
</dbReference>
<dbReference type="Pfam" id="PF00270">
    <property type="entry name" value="DEAD"/>
    <property type="match status" value="1"/>
</dbReference>
<evidence type="ECO:0000256" key="17">
    <source>
        <dbReference type="SAM" id="MobiDB-lite"/>
    </source>
</evidence>
<evidence type="ECO:0000259" key="18">
    <source>
        <dbReference type="PROSITE" id="PS50967"/>
    </source>
</evidence>
<evidence type="ECO:0000256" key="2">
    <source>
        <dbReference type="ARBA" id="ARBA00001947"/>
    </source>
</evidence>
<keyword evidence="4" id="KW-0479">Metal-binding</keyword>
<keyword evidence="22" id="KW-1185">Reference proteome</keyword>
<dbReference type="GO" id="GO:0016787">
    <property type="term" value="F:hydrolase activity"/>
    <property type="evidence" value="ECO:0007669"/>
    <property type="project" value="UniProtKB-KW"/>
</dbReference>
<dbReference type="SMART" id="SM00341">
    <property type="entry name" value="HRDC"/>
    <property type="match status" value="1"/>
</dbReference>
<dbReference type="SMART" id="SM00487">
    <property type="entry name" value="DEXDc"/>
    <property type="match status" value="1"/>
</dbReference>
<name>A0A2K4ZAY3_9FIRM</name>
<dbReference type="EC" id="5.6.2.4" evidence="16"/>
<dbReference type="InterPro" id="IPR044876">
    <property type="entry name" value="HRDC_dom_sf"/>
</dbReference>
<dbReference type="Gene3D" id="1.10.150.80">
    <property type="entry name" value="HRDC domain"/>
    <property type="match status" value="1"/>
</dbReference>
<comment type="cofactor">
    <cofactor evidence="2">
        <name>Zn(2+)</name>
        <dbReference type="ChEBI" id="CHEBI:29105"/>
    </cofactor>
</comment>
<comment type="similarity">
    <text evidence="3">Belongs to the helicase family. RecQ subfamily.</text>
</comment>
<dbReference type="GO" id="GO:0043138">
    <property type="term" value="F:3'-5' DNA helicase activity"/>
    <property type="evidence" value="ECO:0007669"/>
    <property type="project" value="UniProtKB-EC"/>
</dbReference>
<reference evidence="21 22" key="1">
    <citation type="submission" date="2018-01" db="EMBL/GenBank/DDBJ databases">
        <authorList>
            <person name="Gaut B.S."/>
            <person name="Morton B.R."/>
            <person name="Clegg M.T."/>
            <person name="Duvall M.R."/>
        </authorList>
    </citation>
    <scope>NUCLEOTIDE SEQUENCE [LARGE SCALE GENOMIC DNA]</scope>
    <source>
        <strain evidence="21">GP69</strain>
    </source>
</reference>
<dbReference type="Gene3D" id="3.40.50.300">
    <property type="entry name" value="P-loop containing nucleotide triphosphate hydrolases"/>
    <property type="match status" value="2"/>
</dbReference>
<dbReference type="NCBIfam" id="TIGR00614">
    <property type="entry name" value="recQ_fam"/>
    <property type="match status" value="1"/>
</dbReference>
<protein>
    <recommendedName>
        <fullName evidence="16">DNA helicase RecQ</fullName>
        <ecNumber evidence="16">5.6.2.4</ecNumber>
    </recommendedName>
</protein>
<keyword evidence="11" id="KW-0238">DNA-binding</keyword>
<dbReference type="FunFam" id="3.40.50.300:FF:001389">
    <property type="entry name" value="ATP-dependent DNA helicase RecQ"/>
    <property type="match status" value="1"/>
</dbReference>
<organism evidence="21 22">
    <name type="scientific">Acetatifactor muris</name>
    <dbReference type="NCBI Taxonomy" id="879566"/>
    <lineage>
        <taxon>Bacteria</taxon>
        <taxon>Bacillati</taxon>
        <taxon>Bacillota</taxon>
        <taxon>Clostridia</taxon>
        <taxon>Lachnospirales</taxon>
        <taxon>Lachnospiraceae</taxon>
        <taxon>Acetatifactor</taxon>
    </lineage>
</organism>
<dbReference type="RefSeq" id="WP_103237762.1">
    <property type="nucleotide sequence ID" value="NZ_JANJZD010000002.1"/>
</dbReference>
<dbReference type="PROSITE" id="PS51194">
    <property type="entry name" value="HELICASE_CTER"/>
    <property type="match status" value="1"/>
</dbReference>
<dbReference type="InterPro" id="IPR004589">
    <property type="entry name" value="DNA_helicase_ATP-dep_RecQ"/>
</dbReference>
<dbReference type="InterPro" id="IPR010997">
    <property type="entry name" value="HRDC-like_sf"/>
</dbReference>
<dbReference type="InterPro" id="IPR027417">
    <property type="entry name" value="P-loop_NTPase"/>
</dbReference>
<evidence type="ECO:0000256" key="9">
    <source>
        <dbReference type="ARBA" id="ARBA00022833"/>
    </source>
</evidence>
<evidence type="ECO:0000256" key="4">
    <source>
        <dbReference type="ARBA" id="ARBA00022723"/>
    </source>
</evidence>
<feature type="domain" description="Helicase C-terminal" evidence="20">
    <location>
        <begin position="217"/>
        <end position="364"/>
    </location>
</feature>
<dbReference type="InterPro" id="IPR011545">
    <property type="entry name" value="DEAD/DEAH_box_helicase_dom"/>
</dbReference>
<evidence type="ECO:0000256" key="12">
    <source>
        <dbReference type="ARBA" id="ARBA00023172"/>
    </source>
</evidence>
<dbReference type="PANTHER" id="PTHR13710:SF105">
    <property type="entry name" value="ATP-DEPENDENT DNA HELICASE Q1"/>
    <property type="match status" value="1"/>
</dbReference>
<dbReference type="GO" id="GO:0006281">
    <property type="term" value="P:DNA repair"/>
    <property type="evidence" value="ECO:0007669"/>
    <property type="project" value="UniProtKB-KW"/>
</dbReference>
<dbReference type="InterPro" id="IPR036390">
    <property type="entry name" value="WH_DNA-bd_sf"/>
</dbReference>
<evidence type="ECO:0000256" key="14">
    <source>
        <dbReference type="ARBA" id="ARBA00023235"/>
    </source>
</evidence>
<dbReference type="Proteomes" id="UP000236311">
    <property type="component" value="Unassembled WGS sequence"/>
</dbReference>
<keyword evidence="8 21" id="KW-0347">Helicase</keyword>
<dbReference type="PROSITE" id="PS50967">
    <property type="entry name" value="HRDC"/>
    <property type="match status" value="1"/>
</dbReference>
<dbReference type="SUPFAM" id="SSF52540">
    <property type="entry name" value="P-loop containing nucleoside triphosphate hydrolases"/>
    <property type="match status" value="1"/>
</dbReference>
<evidence type="ECO:0000256" key="7">
    <source>
        <dbReference type="ARBA" id="ARBA00022801"/>
    </source>
</evidence>
<dbReference type="InterPro" id="IPR001650">
    <property type="entry name" value="Helicase_C-like"/>
</dbReference>
<dbReference type="InterPro" id="IPR014001">
    <property type="entry name" value="Helicase_ATP-bd"/>
</dbReference>
<dbReference type="EMBL" id="OFSM01000002">
    <property type="protein sequence ID" value="SOY27624.1"/>
    <property type="molecule type" value="Genomic_DNA"/>
</dbReference>
<evidence type="ECO:0000256" key="5">
    <source>
        <dbReference type="ARBA" id="ARBA00022741"/>
    </source>
</evidence>
<evidence type="ECO:0000259" key="19">
    <source>
        <dbReference type="PROSITE" id="PS51192"/>
    </source>
</evidence>
<evidence type="ECO:0000256" key="13">
    <source>
        <dbReference type="ARBA" id="ARBA00023204"/>
    </source>
</evidence>
<keyword evidence="9" id="KW-0862">Zinc</keyword>
<keyword evidence="10" id="KW-0067">ATP-binding</keyword>
<keyword evidence="12" id="KW-0233">DNA recombination</keyword>
<accession>A0A2K4ZAY3</accession>
<comment type="cofactor">
    <cofactor evidence="1">
        <name>Mg(2+)</name>
        <dbReference type="ChEBI" id="CHEBI:18420"/>
    </cofactor>
</comment>
<dbReference type="Pfam" id="PF16124">
    <property type="entry name" value="RecQ_Zn_bind"/>
    <property type="match status" value="1"/>
</dbReference>